<feature type="transmembrane region" description="Helical" evidence="6">
    <location>
        <begin position="113"/>
        <end position="135"/>
    </location>
</feature>
<keyword evidence="3 6" id="KW-0812">Transmembrane</keyword>
<keyword evidence="4 6" id="KW-1133">Transmembrane helix</keyword>
<evidence type="ECO:0008006" key="8">
    <source>
        <dbReference type="Google" id="ProtNLM"/>
    </source>
</evidence>
<reference evidence="7" key="1">
    <citation type="journal article" date="2020" name="mSystems">
        <title>Genome- and Community-Level Interaction Insights into Carbon Utilization and Element Cycling Functions of Hydrothermarchaeota in Hydrothermal Sediment.</title>
        <authorList>
            <person name="Zhou Z."/>
            <person name="Liu Y."/>
            <person name="Xu W."/>
            <person name="Pan J."/>
            <person name="Luo Z.H."/>
            <person name="Li M."/>
        </authorList>
    </citation>
    <scope>NUCLEOTIDE SEQUENCE [LARGE SCALE GENOMIC DNA]</scope>
    <source>
        <strain evidence="7">SpSt-732</strain>
    </source>
</reference>
<evidence type="ECO:0000256" key="2">
    <source>
        <dbReference type="ARBA" id="ARBA00022475"/>
    </source>
</evidence>
<feature type="transmembrane region" description="Helical" evidence="6">
    <location>
        <begin position="189"/>
        <end position="215"/>
    </location>
</feature>
<dbReference type="Pfam" id="PF01810">
    <property type="entry name" value="LysE"/>
    <property type="match status" value="1"/>
</dbReference>
<comment type="caution">
    <text evidence="7">The sequence shown here is derived from an EMBL/GenBank/DDBJ whole genome shotgun (WGS) entry which is preliminary data.</text>
</comment>
<dbReference type="PANTHER" id="PTHR38825:SF1">
    <property type="entry name" value="TRANSPORTER, LYSE FAMILY"/>
    <property type="match status" value="1"/>
</dbReference>
<evidence type="ECO:0000256" key="3">
    <source>
        <dbReference type="ARBA" id="ARBA00022692"/>
    </source>
</evidence>
<feature type="transmembrane region" description="Helical" evidence="6">
    <location>
        <begin position="43"/>
        <end position="63"/>
    </location>
</feature>
<evidence type="ECO:0000256" key="1">
    <source>
        <dbReference type="ARBA" id="ARBA00004651"/>
    </source>
</evidence>
<name>A0A7C4FF53_9CREN</name>
<feature type="transmembrane region" description="Helical" evidence="6">
    <location>
        <begin position="75"/>
        <end position="93"/>
    </location>
</feature>
<evidence type="ECO:0000256" key="5">
    <source>
        <dbReference type="ARBA" id="ARBA00023136"/>
    </source>
</evidence>
<dbReference type="PANTHER" id="PTHR38825">
    <property type="entry name" value="LYSINE EXPORTER PROTEIN (LYSE/YGGA)"/>
    <property type="match status" value="1"/>
</dbReference>
<dbReference type="GO" id="GO:0005886">
    <property type="term" value="C:plasma membrane"/>
    <property type="evidence" value="ECO:0007669"/>
    <property type="project" value="UniProtKB-SubCell"/>
</dbReference>
<accession>A0A7C4FF53</accession>
<dbReference type="GO" id="GO:0006865">
    <property type="term" value="P:amino acid transport"/>
    <property type="evidence" value="ECO:0007669"/>
    <property type="project" value="InterPro"/>
</dbReference>
<organism evidence="7">
    <name type="scientific">Ignisphaera aggregans</name>
    <dbReference type="NCBI Taxonomy" id="334771"/>
    <lineage>
        <taxon>Archaea</taxon>
        <taxon>Thermoproteota</taxon>
        <taxon>Thermoprotei</taxon>
        <taxon>Desulfurococcales</taxon>
        <taxon>Desulfurococcaceae</taxon>
        <taxon>Ignisphaera</taxon>
    </lineage>
</organism>
<evidence type="ECO:0000256" key="6">
    <source>
        <dbReference type="SAM" id="Phobius"/>
    </source>
</evidence>
<proteinExistence type="predicted"/>
<evidence type="ECO:0000256" key="4">
    <source>
        <dbReference type="ARBA" id="ARBA00022989"/>
    </source>
</evidence>
<evidence type="ECO:0000313" key="7">
    <source>
        <dbReference type="EMBL" id="HGI86786.1"/>
    </source>
</evidence>
<dbReference type="InterPro" id="IPR001123">
    <property type="entry name" value="LeuE-type"/>
</dbReference>
<dbReference type="EMBL" id="DTFF01000001">
    <property type="protein sequence ID" value="HGI86786.1"/>
    <property type="molecule type" value="Genomic_DNA"/>
</dbReference>
<comment type="subcellular location">
    <subcellularLocation>
        <location evidence="1">Cell membrane</location>
        <topology evidence="1">Multi-pass membrane protein</topology>
    </subcellularLocation>
</comment>
<keyword evidence="5 6" id="KW-0472">Membrane</keyword>
<gene>
    <name evidence="7" type="ORF">ENV14_00065</name>
</gene>
<keyword evidence="2" id="KW-1003">Cell membrane</keyword>
<dbReference type="AlphaFoldDB" id="A0A7C4FF53"/>
<protein>
    <recommendedName>
        <fullName evidence="8">Lysine transporter LysE</fullName>
    </recommendedName>
</protein>
<feature type="transmembrane region" description="Helical" evidence="6">
    <location>
        <begin position="147"/>
        <end position="169"/>
    </location>
</feature>
<sequence>MNPEASLALQTLVVSPSGALSPGPLTIATMALGARGGWKSGALVAFGHMMFELPYVIMLTVAFNTMKIFLESLKVLILCAGVAIILYFAYMIFRDVFKGFHIENAKSGGKVSRSPIVVGFTFTAFNVFFLIWWISVGLSLITRIFELGIASIIIMYPAHVWIDFAWLSLVAEASRRGTRLLSEKGYRVLMALLGALMVLFAVNILLKSFLGFAILP</sequence>